<keyword evidence="1" id="KW-0479">Metal-binding</keyword>
<feature type="compositionally biased region" description="Polar residues" evidence="2">
    <location>
        <begin position="446"/>
        <end position="458"/>
    </location>
</feature>
<feature type="domain" description="CCHC-type" evidence="3">
    <location>
        <begin position="402"/>
        <end position="417"/>
    </location>
</feature>
<dbReference type="AlphaFoldDB" id="A0A8H7QDH6"/>
<dbReference type="OrthoDB" id="2278260at2759"/>
<dbReference type="PROSITE" id="PS50158">
    <property type="entry name" value="ZF_CCHC"/>
    <property type="match status" value="1"/>
</dbReference>
<feature type="compositionally biased region" description="Low complexity" evidence="2">
    <location>
        <begin position="467"/>
        <end position="478"/>
    </location>
</feature>
<dbReference type="SMART" id="SM00343">
    <property type="entry name" value="ZnF_C2HC"/>
    <property type="match status" value="1"/>
</dbReference>
<protein>
    <recommendedName>
        <fullName evidence="3">CCHC-type domain-containing protein</fullName>
    </recommendedName>
</protein>
<dbReference type="PANTHER" id="PTHR33223:SF6">
    <property type="entry name" value="CCHC-TYPE DOMAIN-CONTAINING PROTEIN"/>
    <property type="match status" value="1"/>
</dbReference>
<evidence type="ECO:0000256" key="1">
    <source>
        <dbReference type="PROSITE-ProRule" id="PRU00047"/>
    </source>
</evidence>
<dbReference type="SUPFAM" id="SSF57756">
    <property type="entry name" value="Retrovirus zinc finger-like domains"/>
    <property type="match status" value="1"/>
</dbReference>
<dbReference type="Proteomes" id="UP000603453">
    <property type="component" value="Unassembled WGS sequence"/>
</dbReference>
<dbReference type="Pfam" id="PF03732">
    <property type="entry name" value="Retrotrans_gag"/>
    <property type="match status" value="1"/>
</dbReference>
<accession>A0A8H7QDH6</accession>
<dbReference type="InterPro" id="IPR005162">
    <property type="entry name" value="Retrotrans_gag_dom"/>
</dbReference>
<name>A0A8H7QDH6_9FUNG</name>
<feature type="compositionally biased region" description="Gly residues" evidence="2">
    <location>
        <begin position="336"/>
        <end position="366"/>
    </location>
</feature>
<dbReference type="GO" id="GO:0003676">
    <property type="term" value="F:nucleic acid binding"/>
    <property type="evidence" value="ECO:0007669"/>
    <property type="project" value="InterPro"/>
</dbReference>
<feature type="region of interest" description="Disordered" evidence="2">
    <location>
        <begin position="329"/>
        <end position="385"/>
    </location>
</feature>
<dbReference type="InterPro" id="IPR001878">
    <property type="entry name" value="Znf_CCHC"/>
</dbReference>
<reference evidence="4" key="1">
    <citation type="submission" date="2020-12" db="EMBL/GenBank/DDBJ databases">
        <title>Metabolic potential, ecology and presence of endohyphal bacteria is reflected in genomic diversity of Mucoromycotina.</title>
        <authorList>
            <person name="Muszewska A."/>
            <person name="Okrasinska A."/>
            <person name="Steczkiewicz K."/>
            <person name="Drgas O."/>
            <person name="Orlowska M."/>
            <person name="Perlinska-Lenart U."/>
            <person name="Aleksandrzak-Piekarczyk T."/>
            <person name="Szatraj K."/>
            <person name="Zielenkiewicz U."/>
            <person name="Pilsyk S."/>
            <person name="Malc E."/>
            <person name="Mieczkowski P."/>
            <person name="Kruszewska J.S."/>
            <person name="Biernat P."/>
            <person name="Pawlowska J."/>
        </authorList>
    </citation>
    <scope>NUCLEOTIDE SEQUENCE</scope>
    <source>
        <strain evidence="4">WA0000017839</strain>
    </source>
</reference>
<proteinExistence type="predicted"/>
<evidence type="ECO:0000313" key="4">
    <source>
        <dbReference type="EMBL" id="KAG2190391.1"/>
    </source>
</evidence>
<keyword evidence="1" id="KW-0862">Zinc</keyword>
<sequence>MEPYSDYQSKFEIEERVQSGLPVQYHKQYQELRETSSSSTHTRIPTTFAREKYWSRIANKKIIEIIAEFSKSTDNNSNQENMTEAHSQTAMGQIIADAIQQGIARALELNNNSQQEDKDFYTKPLKYNGDRDRFKIDNWISSVEDYQSFRGWDDEKTFRFAKTLLVDMAAIWLRNINDLSDHKISTWVSLKASIIQQFRPTNTIIQLREQLHSLAQKTTISEYIKEFLTIRLGIPRMSDDEAVDKFTRGLRNKDVRAQIRGLYRNECLPSLNEAIQTAQIFESSRMEHGQYQLPGFNNNSSINTDAIDDPMDLSALRDVLNFVQNNYASNNRGRGAQRGGRGSRGGGYRGSFRGARGGRGGYGGFQGESRGNYRGTRGSYHGARRSYGNTNQSYASGENRDCWSCGQFGHLQFNCPQQQQHGSFYINSEYDNYYEDNDYEETENEQPVSQPRNNSIAKNDQRNKTQSNSSSSYYNPSSILSQTA</sequence>
<organism evidence="4 5">
    <name type="scientific">Mucor saturninus</name>
    <dbReference type="NCBI Taxonomy" id="64648"/>
    <lineage>
        <taxon>Eukaryota</taxon>
        <taxon>Fungi</taxon>
        <taxon>Fungi incertae sedis</taxon>
        <taxon>Mucoromycota</taxon>
        <taxon>Mucoromycotina</taxon>
        <taxon>Mucoromycetes</taxon>
        <taxon>Mucorales</taxon>
        <taxon>Mucorineae</taxon>
        <taxon>Mucoraceae</taxon>
        <taxon>Mucor</taxon>
    </lineage>
</organism>
<dbReference type="EMBL" id="JAEPRD010000681">
    <property type="protein sequence ID" value="KAG2190391.1"/>
    <property type="molecule type" value="Genomic_DNA"/>
</dbReference>
<evidence type="ECO:0000259" key="3">
    <source>
        <dbReference type="PROSITE" id="PS50158"/>
    </source>
</evidence>
<dbReference type="InterPro" id="IPR036875">
    <property type="entry name" value="Znf_CCHC_sf"/>
</dbReference>
<feature type="region of interest" description="Disordered" evidence="2">
    <location>
        <begin position="439"/>
        <end position="484"/>
    </location>
</feature>
<dbReference type="GO" id="GO:0008270">
    <property type="term" value="F:zinc ion binding"/>
    <property type="evidence" value="ECO:0007669"/>
    <property type="project" value="UniProtKB-KW"/>
</dbReference>
<evidence type="ECO:0000313" key="5">
    <source>
        <dbReference type="Proteomes" id="UP000603453"/>
    </source>
</evidence>
<gene>
    <name evidence="4" type="ORF">INT47_004169</name>
</gene>
<dbReference type="PANTHER" id="PTHR33223">
    <property type="entry name" value="CCHC-TYPE DOMAIN-CONTAINING PROTEIN"/>
    <property type="match status" value="1"/>
</dbReference>
<evidence type="ECO:0000256" key="2">
    <source>
        <dbReference type="SAM" id="MobiDB-lite"/>
    </source>
</evidence>
<comment type="caution">
    <text evidence="4">The sequence shown here is derived from an EMBL/GenBank/DDBJ whole genome shotgun (WGS) entry which is preliminary data.</text>
</comment>
<keyword evidence="1" id="KW-0863">Zinc-finger</keyword>
<keyword evidence="5" id="KW-1185">Reference proteome</keyword>